<evidence type="ECO:0000256" key="5">
    <source>
        <dbReference type="ARBA" id="ARBA00023136"/>
    </source>
</evidence>
<keyword evidence="5 6" id="KW-0472">Membrane</keyword>
<dbReference type="RefSeq" id="WP_196398120.1">
    <property type="nucleotide sequence ID" value="NZ_JADNYM010000026.1"/>
</dbReference>
<dbReference type="PANTHER" id="PTHR30028">
    <property type="entry name" value="UPF0014 INNER MEMBRANE PROTEIN YBBM-RELATED"/>
    <property type="match status" value="1"/>
</dbReference>
<evidence type="ECO:0000256" key="4">
    <source>
        <dbReference type="ARBA" id="ARBA00022989"/>
    </source>
</evidence>
<comment type="subcellular location">
    <subcellularLocation>
        <location evidence="1">Membrane</location>
        <topology evidence="1">Multi-pass membrane protein</topology>
    </subcellularLocation>
</comment>
<dbReference type="Proteomes" id="UP000655366">
    <property type="component" value="Unassembled WGS sequence"/>
</dbReference>
<feature type="transmembrane region" description="Helical" evidence="6">
    <location>
        <begin position="39"/>
        <end position="57"/>
    </location>
</feature>
<name>A0A931CRP1_9MICC</name>
<evidence type="ECO:0000256" key="1">
    <source>
        <dbReference type="ARBA" id="ARBA00004141"/>
    </source>
</evidence>
<feature type="transmembrane region" description="Helical" evidence="6">
    <location>
        <begin position="216"/>
        <end position="239"/>
    </location>
</feature>
<keyword evidence="3 6" id="KW-0812">Transmembrane</keyword>
<dbReference type="InterPro" id="IPR005226">
    <property type="entry name" value="UPF0014_fam"/>
</dbReference>
<keyword evidence="8" id="KW-1185">Reference proteome</keyword>
<comment type="caution">
    <text evidence="7">The sequence shown here is derived from an EMBL/GenBank/DDBJ whole genome shotgun (WGS) entry which is preliminary data.</text>
</comment>
<keyword evidence="4 6" id="KW-1133">Transmembrane helix</keyword>
<gene>
    <name evidence="7" type="ORF">IV500_17600</name>
</gene>
<evidence type="ECO:0000256" key="2">
    <source>
        <dbReference type="ARBA" id="ARBA00005268"/>
    </source>
</evidence>
<organism evidence="7 8">
    <name type="scientific">Arthrobacter terrae</name>
    <dbReference type="NCBI Taxonomy" id="2935737"/>
    <lineage>
        <taxon>Bacteria</taxon>
        <taxon>Bacillati</taxon>
        <taxon>Actinomycetota</taxon>
        <taxon>Actinomycetes</taxon>
        <taxon>Micrococcales</taxon>
        <taxon>Micrococcaceae</taxon>
        <taxon>Arthrobacter</taxon>
    </lineage>
</organism>
<dbReference type="EMBL" id="JADNYM010000026">
    <property type="protein sequence ID" value="MBG0741185.1"/>
    <property type="molecule type" value="Genomic_DNA"/>
</dbReference>
<proteinExistence type="inferred from homology"/>
<comment type="similarity">
    <text evidence="2">Belongs to the UPF0014 family.</text>
</comment>
<dbReference type="GO" id="GO:0005886">
    <property type="term" value="C:plasma membrane"/>
    <property type="evidence" value="ECO:0007669"/>
    <property type="project" value="TreeGrafter"/>
</dbReference>
<reference evidence="7 8" key="1">
    <citation type="submission" date="2020-11" db="EMBL/GenBank/DDBJ databases">
        <title>Arthrobacter antarcticus sp. nov., isolated from Antarctic Soil.</title>
        <authorList>
            <person name="Li J."/>
        </authorList>
    </citation>
    <scope>NUCLEOTIDE SEQUENCE [LARGE SCALE GENOMIC DNA]</scope>
    <source>
        <strain evidence="7 8">Z1-20</strain>
    </source>
</reference>
<accession>A0A931CRP1</accession>
<evidence type="ECO:0000256" key="6">
    <source>
        <dbReference type="SAM" id="Phobius"/>
    </source>
</evidence>
<evidence type="ECO:0000256" key="3">
    <source>
        <dbReference type="ARBA" id="ARBA00022692"/>
    </source>
</evidence>
<dbReference type="PANTHER" id="PTHR30028:SF0">
    <property type="entry name" value="PROTEIN ALUMINUM SENSITIVE 3"/>
    <property type="match status" value="1"/>
</dbReference>
<evidence type="ECO:0000313" key="7">
    <source>
        <dbReference type="EMBL" id="MBG0741185.1"/>
    </source>
</evidence>
<protein>
    <submittedName>
        <fullName evidence="7">ABC transporter permease</fullName>
    </submittedName>
</protein>
<feature type="transmembrane region" description="Helical" evidence="6">
    <location>
        <begin position="63"/>
        <end position="80"/>
    </location>
</feature>
<feature type="transmembrane region" description="Helical" evidence="6">
    <location>
        <begin position="92"/>
        <end position="112"/>
    </location>
</feature>
<dbReference type="Pfam" id="PF03649">
    <property type="entry name" value="UPF0014"/>
    <property type="match status" value="1"/>
</dbReference>
<dbReference type="AlphaFoldDB" id="A0A931CRP1"/>
<sequence>MDNSTLLNTGPVSWVLLAVLLALATMVWRAALGRRAREIVIAGLRALVQLAVVALLISRMAGHPELALGFVALMFTVAVWTSGHRVAPSGRWWLAGIPIIGGVLPTAALMFLSSVLPWNALAIIAVLGQQIGSAMASTTLTGRRVEDELIVRRGEVEAGVALGFLWSEARSMVAKPVAGEAVLPSIDQTRTSGLVTLPGTFVGLILGGASPLDAGLIQLLVLISLLLVNTSAAWVTMLLSTRGAWQHETADR</sequence>
<evidence type="ECO:0000313" key="8">
    <source>
        <dbReference type="Proteomes" id="UP000655366"/>
    </source>
</evidence>
<feature type="transmembrane region" description="Helical" evidence="6">
    <location>
        <begin position="12"/>
        <end position="32"/>
    </location>
</feature>